<name>A0A8K1CTT3_PYTOL</name>
<proteinExistence type="predicted"/>
<reference evidence="1" key="1">
    <citation type="submission" date="2019-03" db="EMBL/GenBank/DDBJ databases">
        <title>Long read genome sequence of the mycoparasitic Pythium oligandrum ATCC 38472 isolated from sugarbeet rhizosphere.</title>
        <authorList>
            <person name="Gaulin E."/>
        </authorList>
    </citation>
    <scope>NUCLEOTIDE SEQUENCE</scope>
    <source>
        <strain evidence="1">ATCC 38472_TT</strain>
    </source>
</reference>
<dbReference type="EMBL" id="SPLM01000001">
    <property type="protein sequence ID" value="TMW69124.1"/>
    <property type="molecule type" value="Genomic_DNA"/>
</dbReference>
<dbReference type="OrthoDB" id="182695at2759"/>
<gene>
    <name evidence="1" type="ORF">Poli38472_001280</name>
</gene>
<organism evidence="1 2">
    <name type="scientific">Pythium oligandrum</name>
    <name type="common">Mycoparasitic fungus</name>
    <dbReference type="NCBI Taxonomy" id="41045"/>
    <lineage>
        <taxon>Eukaryota</taxon>
        <taxon>Sar</taxon>
        <taxon>Stramenopiles</taxon>
        <taxon>Oomycota</taxon>
        <taxon>Peronosporomycetes</taxon>
        <taxon>Pythiales</taxon>
        <taxon>Pythiaceae</taxon>
        <taxon>Pythium</taxon>
    </lineage>
</organism>
<protein>
    <submittedName>
        <fullName evidence="1">Uncharacterized protein</fullName>
    </submittedName>
</protein>
<accession>A0A8K1CTT3</accession>
<dbReference type="InterPro" id="IPR032675">
    <property type="entry name" value="LRR_dom_sf"/>
</dbReference>
<evidence type="ECO:0000313" key="2">
    <source>
        <dbReference type="Proteomes" id="UP000794436"/>
    </source>
</evidence>
<dbReference type="Gene3D" id="3.80.10.10">
    <property type="entry name" value="Ribonuclease Inhibitor"/>
    <property type="match status" value="1"/>
</dbReference>
<keyword evidence="2" id="KW-1185">Reference proteome</keyword>
<dbReference type="Proteomes" id="UP000794436">
    <property type="component" value="Unassembled WGS sequence"/>
</dbReference>
<sequence>MLKEEDAWRIALAWQERLQERVRLIPSHLKNRIVSTYEWVAFHVDEGGDLESQLELLHTFKAASTVWFVLSCCRGYSGRENPSFWKQVFGRLREPRLPSTEREQANSERHDEYYHPVTDVVQFFDEDDGLTFPRIQLFDHRFTQMNMQGALLELFFLGPKNPTSAMLTTERELAFLLNELVPFVVPSRSQRVIPVSLTPYMFYTMQRMLNLLSSLPTNPTLASTLPMSVHQPLFALQSINYWDTRIEDEASLAALKTFAQANPLELPFVILPSRQSRMLAPLCQIICGMDPAVQIQVKHGHCYPSGDAGFSLGGMCSALPHARSFKSLSLNSTLDAVDCAWIGYSLFHPDGPTASWSELTWRTEAVTMENMQTLEAMANGNNLLAIQFGLTPRSIAYSTAQLRSGSVIRVAPLFDGEVLLVMSEETSLDAARVLGDDMNELSDWVCVIVPTHGVGWVLAHNILRWTERAPAVASLKSLTIDSKNTTSDVLVRLLALVGSNLLALDVGSARIIDSRMMGLILQHCPSLESLRVCHDGSFWADNEFEAFGGPQLKSLALRLPRDPQLDAQVVSHPADSNAFADVEALTAPQTRQPCPMSTFRAPSKSATKTALRDLEALRLEAHVVTEFEQNRCAIKDVTLRLPILKYFHFSIDQNASKMLNEPLPYSDGRVLSWTMLGYPDQWSPWHKRGDTTLSFFSVVHHLSVRNSAAQRLGHDVLQLVLSFALSPPLDVWVDNDGKEVQWHR</sequence>
<comment type="caution">
    <text evidence="1">The sequence shown here is derived from an EMBL/GenBank/DDBJ whole genome shotgun (WGS) entry which is preliminary data.</text>
</comment>
<evidence type="ECO:0000313" key="1">
    <source>
        <dbReference type="EMBL" id="TMW69124.1"/>
    </source>
</evidence>
<dbReference type="AlphaFoldDB" id="A0A8K1CTT3"/>